<reference evidence="6" key="1">
    <citation type="submission" date="2022-03" db="EMBL/GenBank/DDBJ databases">
        <title>Fererhizobium litorale gen. nov., sp. nov., isolated from sandy sediments of the Sea of Japan seashore.</title>
        <authorList>
            <person name="Romanenko L."/>
            <person name="Kurilenko V."/>
            <person name="Otstavnykh N."/>
            <person name="Svetashev V."/>
            <person name="Tekutyeva L."/>
            <person name="Isaeva M."/>
            <person name="Mikhailov V."/>
        </authorList>
    </citation>
    <scope>NUCLEOTIDE SEQUENCE</scope>
    <source>
        <strain evidence="6">KMM 9576</strain>
    </source>
</reference>
<evidence type="ECO:0000256" key="4">
    <source>
        <dbReference type="ARBA" id="ARBA00023163"/>
    </source>
</evidence>
<dbReference type="Proteomes" id="UP001161580">
    <property type="component" value="Unassembled WGS sequence"/>
</dbReference>
<evidence type="ECO:0000256" key="1">
    <source>
        <dbReference type="ARBA" id="ARBA00009437"/>
    </source>
</evidence>
<dbReference type="EMBL" id="JALDYZ010000011">
    <property type="protein sequence ID" value="MDI7923964.1"/>
    <property type="molecule type" value="Genomic_DNA"/>
</dbReference>
<name>A0AAE3U2C3_9HYPH</name>
<dbReference type="GO" id="GO:0003700">
    <property type="term" value="F:DNA-binding transcription factor activity"/>
    <property type="evidence" value="ECO:0007669"/>
    <property type="project" value="InterPro"/>
</dbReference>
<protein>
    <submittedName>
        <fullName evidence="6">Pca operon transcription factor PcaQ</fullName>
    </submittedName>
</protein>
<dbReference type="SUPFAM" id="SSF46785">
    <property type="entry name" value="Winged helix' DNA-binding domain"/>
    <property type="match status" value="1"/>
</dbReference>
<evidence type="ECO:0000313" key="7">
    <source>
        <dbReference type="Proteomes" id="UP001161580"/>
    </source>
</evidence>
<dbReference type="InterPro" id="IPR005119">
    <property type="entry name" value="LysR_subst-bd"/>
</dbReference>
<keyword evidence="3" id="KW-0238">DNA-binding</keyword>
<dbReference type="Pfam" id="PF03466">
    <property type="entry name" value="LysR_substrate"/>
    <property type="match status" value="1"/>
</dbReference>
<comment type="similarity">
    <text evidence="1">Belongs to the LysR transcriptional regulatory family.</text>
</comment>
<evidence type="ECO:0000313" key="6">
    <source>
        <dbReference type="EMBL" id="MDI7923964.1"/>
    </source>
</evidence>
<accession>A0AAE3U2C3</accession>
<dbReference type="PANTHER" id="PTHR30419">
    <property type="entry name" value="HTH-TYPE TRANSCRIPTIONAL REGULATOR YBHD"/>
    <property type="match status" value="1"/>
</dbReference>
<dbReference type="PRINTS" id="PR00039">
    <property type="entry name" value="HTHLYSR"/>
</dbReference>
<dbReference type="SUPFAM" id="SSF53850">
    <property type="entry name" value="Periplasmic binding protein-like II"/>
    <property type="match status" value="1"/>
</dbReference>
<keyword evidence="2" id="KW-0805">Transcription regulation</keyword>
<organism evidence="6 7">
    <name type="scientific">Ferirhizobium litorale</name>
    <dbReference type="NCBI Taxonomy" id="2927786"/>
    <lineage>
        <taxon>Bacteria</taxon>
        <taxon>Pseudomonadati</taxon>
        <taxon>Pseudomonadota</taxon>
        <taxon>Alphaproteobacteria</taxon>
        <taxon>Hyphomicrobiales</taxon>
        <taxon>Rhizobiaceae</taxon>
        <taxon>Ferirhizobium</taxon>
    </lineage>
</organism>
<dbReference type="InterPro" id="IPR036390">
    <property type="entry name" value="WH_DNA-bd_sf"/>
</dbReference>
<keyword evidence="7" id="KW-1185">Reference proteome</keyword>
<evidence type="ECO:0000256" key="2">
    <source>
        <dbReference type="ARBA" id="ARBA00023015"/>
    </source>
</evidence>
<dbReference type="GO" id="GO:0005829">
    <property type="term" value="C:cytosol"/>
    <property type="evidence" value="ECO:0007669"/>
    <property type="project" value="TreeGrafter"/>
</dbReference>
<dbReference type="PANTHER" id="PTHR30419:SF8">
    <property type="entry name" value="NITROGEN ASSIMILATION TRANSCRIPTIONAL ACTIVATOR-RELATED"/>
    <property type="match status" value="1"/>
</dbReference>
<dbReference type="Gene3D" id="3.40.190.10">
    <property type="entry name" value="Periplasmic binding protein-like II"/>
    <property type="match status" value="2"/>
</dbReference>
<dbReference type="GO" id="GO:0019619">
    <property type="term" value="P:3,4-dihydroxybenzoate catabolic process"/>
    <property type="evidence" value="ECO:0007669"/>
    <property type="project" value="InterPro"/>
</dbReference>
<proteinExistence type="inferred from homology"/>
<dbReference type="InterPro" id="IPR050950">
    <property type="entry name" value="HTH-type_LysR_regulators"/>
</dbReference>
<dbReference type="AlphaFoldDB" id="A0AAE3U2C3"/>
<feature type="domain" description="HTH lysR-type" evidence="5">
    <location>
        <begin position="5"/>
        <end position="62"/>
    </location>
</feature>
<dbReference type="FunFam" id="1.10.10.10:FF:000001">
    <property type="entry name" value="LysR family transcriptional regulator"/>
    <property type="match status" value="1"/>
</dbReference>
<dbReference type="InterPro" id="IPR012787">
    <property type="entry name" value="TF_PcaQ"/>
</dbReference>
<evidence type="ECO:0000256" key="3">
    <source>
        <dbReference type="ARBA" id="ARBA00023125"/>
    </source>
</evidence>
<dbReference type="GO" id="GO:0045893">
    <property type="term" value="P:positive regulation of DNA-templated transcription"/>
    <property type="evidence" value="ECO:0007669"/>
    <property type="project" value="InterPro"/>
</dbReference>
<dbReference type="NCBIfam" id="TIGR02424">
    <property type="entry name" value="TF_pcaQ"/>
    <property type="match status" value="1"/>
</dbReference>
<sequence>MDSRIKFRHLQTFLEVARHRSVGKAADALAITQPAVTRTVRELEDILGVALFEKDGRGIRISHFGEVFLRHAGESIASVQRGLDSIAQAQKSEGPPVRIGTLPTASATFMPDVVAEFLSIGTGSPVTIVSGENRMLLNALRLGELDLVVGRLAAPELMTGLDFEPLYTEEVTIVVRPQHPLLKRRHFTLRELGQYTVLMPTRGSVIRPFVDRLLLTNGIPDLPNMIETVSDSFGRAYISRHDAAWIISRGVVMEELTSGRFAELKIDMSETRGAVGFTTQANIERSPSLSLMMQTIREHVNTIAGHF</sequence>
<keyword evidence="4" id="KW-0804">Transcription</keyword>
<dbReference type="GO" id="GO:0003677">
    <property type="term" value="F:DNA binding"/>
    <property type="evidence" value="ECO:0007669"/>
    <property type="project" value="UniProtKB-KW"/>
</dbReference>
<dbReference type="Gene3D" id="1.10.10.10">
    <property type="entry name" value="Winged helix-like DNA-binding domain superfamily/Winged helix DNA-binding domain"/>
    <property type="match status" value="1"/>
</dbReference>
<comment type="caution">
    <text evidence="6">The sequence shown here is derived from an EMBL/GenBank/DDBJ whole genome shotgun (WGS) entry which is preliminary data.</text>
</comment>
<dbReference type="InterPro" id="IPR000847">
    <property type="entry name" value="LysR_HTH_N"/>
</dbReference>
<gene>
    <name evidence="6" type="primary">pcaQ</name>
    <name evidence="6" type="ORF">MRS75_18005</name>
</gene>
<dbReference type="PROSITE" id="PS50931">
    <property type="entry name" value="HTH_LYSR"/>
    <property type="match status" value="1"/>
</dbReference>
<dbReference type="InterPro" id="IPR036388">
    <property type="entry name" value="WH-like_DNA-bd_sf"/>
</dbReference>
<dbReference type="RefSeq" id="WP_311787211.1">
    <property type="nucleotide sequence ID" value="NZ_JALDYY010000008.1"/>
</dbReference>
<evidence type="ECO:0000259" key="5">
    <source>
        <dbReference type="PROSITE" id="PS50931"/>
    </source>
</evidence>
<dbReference type="Pfam" id="PF00126">
    <property type="entry name" value="HTH_1"/>
    <property type="match status" value="1"/>
</dbReference>